<keyword evidence="2" id="KW-0349">Heme</keyword>
<keyword evidence="3" id="KW-0479">Metal-binding</keyword>
<dbReference type="Proteomes" id="UP000649955">
    <property type="component" value="Unassembled WGS sequence"/>
</dbReference>
<evidence type="ECO:0000256" key="4">
    <source>
        <dbReference type="ARBA" id="ARBA00023004"/>
    </source>
</evidence>
<dbReference type="InterPro" id="IPR012292">
    <property type="entry name" value="Globin/Proto"/>
</dbReference>
<evidence type="ECO:0000313" key="6">
    <source>
        <dbReference type="Proteomes" id="UP000649955"/>
    </source>
</evidence>
<organism evidence="5 6">
    <name type="scientific">Amycolatopsis bullii</name>
    <dbReference type="NCBI Taxonomy" id="941987"/>
    <lineage>
        <taxon>Bacteria</taxon>
        <taxon>Bacillati</taxon>
        <taxon>Actinomycetota</taxon>
        <taxon>Actinomycetes</taxon>
        <taxon>Pseudonocardiales</taxon>
        <taxon>Pseudonocardiaceae</taxon>
        <taxon>Amycolatopsis</taxon>
    </lineage>
</organism>
<evidence type="ECO:0000256" key="3">
    <source>
        <dbReference type="ARBA" id="ARBA00022723"/>
    </source>
</evidence>
<sequence>MRPTLYEFAGGDPAFRALAAAHHERCLADPELNHPFSHPGQHPQHVERLAWYWAEVLGDPPRFSRECSDHSAMLRMHAGNGDMSDLGRRFVACFVQAADDAGLPADPEFRAALRSYMEWAVAEVLTYPGPPAAVPAGLAVPRWSWSGLQPL</sequence>
<dbReference type="RefSeq" id="WP_191306574.1">
    <property type="nucleotide sequence ID" value="NZ_BNAW01000002.1"/>
</dbReference>
<gene>
    <name evidence="5" type="primary">glbN</name>
    <name evidence="5" type="ORF">GCM10017567_07160</name>
</gene>
<evidence type="ECO:0000313" key="5">
    <source>
        <dbReference type="EMBL" id="GHF95196.1"/>
    </source>
</evidence>
<dbReference type="Gene3D" id="1.10.490.10">
    <property type="entry name" value="Globins"/>
    <property type="match status" value="1"/>
</dbReference>
<dbReference type="InterPro" id="IPR001486">
    <property type="entry name" value="Hemoglobin_trunc"/>
</dbReference>
<dbReference type="CDD" id="cd14775">
    <property type="entry name" value="TrHb2_O-like"/>
    <property type="match status" value="1"/>
</dbReference>
<keyword evidence="6" id="KW-1185">Reference proteome</keyword>
<dbReference type="SUPFAM" id="SSF46458">
    <property type="entry name" value="Globin-like"/>
    <property type="match status" value="1"/>
</dbReference>
<dbReference type="InterPro" id="IPR009050">
    <property type="entry name" value="Globin-like_sf"/>
</dbReference>
<keyword evidence="4" id="KW-0408">Iron</keyword>
<dbReference type="Pfam" id="PF01152">
    <property type="entry name" value="Bac_globin"/>
    <property type="match status" value="1"/>
</dbReference>
<evidence type="ECO:0000256" key="1">
    <source>
        <dbReference type="ARBA" id="ARBA00022448"/>
    </source>
</evidence>
<dbReference type="EMBL" id="BNAW01000002">
    <property type="protein sequence ID" value="GHF95196.1"/>
    <property type="molecule type" value="Genomic_DNA"/>
</dbReference>
<proteinExistence type="predicted"/>
<keyword evidence="1" id="KW-0813">Transport</keyword>
<name>A0ABQ3JZF0_9PSEU</name>
<evidence type="ECO:0000256" key="2">
    <source>
        <dbReference type="ARBA" id="ARBA00022617"/>
    </source>
</evidence>
<comment type="caution">
    <text evidence="5">The sequence shown here is derived from an EMBL/GenBank/DDBJ whole genome shotgun (WGS) entry which is preliminary data.</text>
</comment>
<reference evidence="6" key="1">
    <citation type="journal article" date="2019" name="Int. J. Syst. Evol. Microbiol.">
        <title>The Global Catalogue of Microorganisms (GCM) 10K type strain sequencing project: providing services to taxonomists for standard genome sequencing and annotation.</title>
        <authorList>
            <consortium name="The Broad Institute Genomics Platform"/>
            <consortium name="The Broad Institute Genome Sequencing Center for Infectious Disease"/>
            <person name="Wu L."/>
            <person name="Ma J."/>
        </authorList>
    </citation>
    <scope>NUCLEOTIDE SEQUENCE [LARGE SCALE GENOMIC DNA]</scope>
    <source>
        <strain evidence="6">CGMCC 4.7680</strain>
    </source>
</reference>
<protein>
    <submittedName>
        <fullName evidence="5">Oxidoreductase</fullName>
    </submittedName>
</protein>
<accession>A0ABQ3JZF0</accession>